<evidence type="ECO:0000259" key="2">
    <source>
        <dbReference type="Pfam" id="PF08722"/>
    </source>
</evidence>
<proteinExistence type="predicted"/>
<dbReference type="RefSeq" id="WP_088412028.1">
    <property type="nucleotide sequence ID" value="NZ_CP021995.1"/>
</dbReference>
<dbReference type="InterPro" id="IPR014833">
    <property type="entry name" value="TnsA_N"/>
</dbReference>
<reference evidence="3 4" key="2">
    <citation type="submission" date="2017-06" db="EMBL/GenBank/DDBJ databases">
        <authorList>
            <person name="Kim H.J."/>
            <person name="Triplett B.A."/>
        </authorList>
    </citation>
    <scope>NUCLEOTIDE SEQUENCE [LARGE SCALE GENOMIC DNA]</scope>
    <source>
        <strain evidence="3 4">BZC3</strain>
    </source>
</reference>
<sequence>MRQDTEVHKRRRIPPGRRSVTGQMPSRYPSGPLLYESKLERDFLMSLEVDGHIRDVVTQPMTISLTVDGQARTYTPDIMAVWQTRSPWPHGFRRVVFEVKPLAILRSEYGTLAPKYRAARRYFAERDVGYRVVTERTIRTQRQVNAELIAPTLRGSVDQEMVRRVQAIVLAKGTHRLGDIRFRLEEEGAIRGVVMEALYYMLGAELLIGDLNKPLTDDTPLTWWVNAKIGALLEGT</sequence>
<dbReference type="AlphaFoldDB" id="A0A1Z3M257"/>
<evidence type="ECO:0000256" key="1">
    <source>
        <dbReference type="SAM" id="MobiDB-lite"/>
    </source>
</evidence>
<protein>
    <recommendedName>
        <fullName evidence="2">TnsA endonuclease N-terminal domain-containing protein</fullName>
    </recommendedName>
</protein>
<evidence type="ECO:0000313" key="3">
    <source>
        <dbReference type="EMBL" id="ASD28504.1"/>
    </source>
</evidence>
<dbReference type="EMBL" id="CP021995">
    <property type="protein sequence ID" value="ASD28504.1"/>
    <property type="molecule type" value="Genomic_DNA"/>
</dbReference>
<organism evidence="3 4">
    <name type="scientific">Brevundimonas diminuta</name>
    <name type="common">Pseudomonas diminuta</name>
    <dbReference type="NCBI Taxonomy" id="293"/>
    <lineage>
        <taxon>Bacteria</taxon>
        <taxon>Pseudomonadati</taxon>
        <taxon>Pseudomonadota</taxon>
        <taxon>Alphaproteobacteria</taxon>
        <taxon>Caulobacterales</taxon>
        <taxon>Caulobacteraceae</taxon>
        <taxon>Brevundimonas</taxon>
    </lineage>
</organism>
<evidence type="ECO:0000313" key="4">
    <source>
        <dbReference type="Proteomes" id="UP000197024"/>
    </source>
</evidence>
<dbReference type="Pfam" id="PF08722">
    <property type="entry name" value="Tn7_TnsA-like_N"/>
    <property type="match status" value="1"/>
</dbReference>
<reference evidence="3 4" key="1">
    <citation type="submission" date="2017-06" db="EMBL/GenBank/DDBJ databases">
        <title>Biodegradation of gentamicin by bacterial consortia AMQD4 in synthetic medium and raw gentamicin sewage.</title>
        <authorList>
            <person name="Chang H."/>
            <person name="Feng Y."/>
            <person name="Li Z."/>
            <person name="Xue J."/>
            <person name="Cheng D."/>
        </authorList>
    </citation>
    <scope>NUCLEOTIDE SEQUENCE [LARGE SCALE GENOMIC DNA]</scope>
    <source>
        <strain evidence="3 4">BZC3</strain>
    </source>
</reference>
<feature type="region of interest" description="Disordered" evidence="1">
    <location>
        <begin position="1"/>
        <end position="29"/>
    </location>
</feature>
<name>A0A1Z3M257_BREDI</name>
<feature type="domain" description="TnsA endonuclease N-terminal" evidence="2">
    <location>
        <begin position="52"/>
        <end position="135"/>
    </location>
</feature>
<accession>A0A1Z3M257</accession>
<gene>
    <name evidence="3" type="ORF">CD943_08280</name>
</gene>
<dbReference type="Proteomes" id="UP000197024">
    <property type="component" value="Chromosome"/>
</dbReference>